<comment type="caution">
    <text evidence="1">The sequence shown here is derived from an EMBL/GenBank/DDBJ whole genome shotgun (WGS) entry which is preliminary data.</text>
</comment>
<evidence type="ECO:0000313" key="2">
    <source>
        <dbReference type="Proteomes" id="UP000704176"/>
    </source>
</evidence>
<evidence type="ECO:0000313" key="1">
    <source>
        <dbReference type="EMBL" id="MBZ6078887.1"/>
    </source>
</evidence>
<name>A0ABS7VTJ0_9HYPH</name>
<proteinExistence type="predicted"/>
<dbReference type="Proteomes" id="UP000704176">
    <property type="component" value="Unassembled WGS sequence"/>
</dbReference>
<gene>
    <name evidence="1" type="ORF">K9B37_21760</name>
</gene>
<reference evidence="1 2" key="1">
    <citation type="submission" date="2021-09" db="EMBL/GenBank/DDBJ databases">
        <title>The complete genome sequence of a new microorganism.</title>
        <authorList>
            <person name="Zi Z."/>
        </authorList>
    </citation>
    <scope>NUCLEOTIDE SEQUENCE [LARGE SCALE GENOMIC DNA]</scope>
    <source>
        <strain evidence="1 2">WGZ8</strain>
    </source>
</reference>
<dbReference type="RefSeq" id="WP_224315639.1">
    <property type="nucleotide sequence ID" value="NZ_JAIRBM010000023.1"/>
</dbReference>
<organism evidence="1 2">
    <name type="scientific">Microvirga puerhi</name>
    <dbReference type="NCBI Taxonomy" id="2876078"/>
    <lineage>
        <taxon>Bacteria</taxon>
        <taxon>Pseudomonadati</taxon>
        <taxon>Pseudomonadota</taxon>
        <taxon>Alphaproteobacteria</taxon>
        <taxon>Hyphomicrobiales</taxon>
        <taxon>Methylobacteriaceae</taxon>
        <taxon>Microvirga</taxon>
    </lineage>
</organism>
<keyword evidence="2" id="KW-1185">Reference proteome</keyword>
<sequence>MKLPAIVLIPVFFLGAIAGLTTARFVFPDDSAAVAQLKIMQEKQAAEAAAKERDRKITDGFAKSLKN</sequence>
<dbReference type="EMBL" id="JAIRBM010000023">
    <property type="protein sequence ID" value="MBZ6078887.1"/>
    <property type="molecule type" value="Genomic_DNA"/>
</dbReference>
<protein>
    <submittedName>
        <fullName evidence="1">Uncharacterized protein</fullName>
    </submittedName>
</protein>
<accession>A0ABS7VTJ0</accession>